<dbReference type="Pfam" id="PF17927">
    <property type="entry name" value="Ins134_P3_kin_N"/>
    <property type="match status" value="1"/>
</dbReference>
<comment type="function">
    <text evidence="9">Kinase that can phosphorylate various inositol polyphosphate such as Ins(3,4,5,6)P4 or Ins(1,3,4)P3.</text>
</comment>
<dbReference type="GO" id="GO:0032957">
    <property type="term" value="P:inositol trisphosphate metabolic process"/>
    <property type="evidence" value="ECO:0007669"/>
    <property type="project" value="InterPro"/>
</dbReference>
<comment type="caution">
    <text evidence="14">The sequence shown here is derived from an EMBL/GenBank/DDBJ whole genome shotgun (WGS) entry which is preliminary data.</text>
</comment>
<feature type="binding site" evidence="11">
    <location>
        <position position="295"/>
    </location>
    <ligand>
        <name>Mg(2+)</name>
        <dbReference type="ChEBI" id="CHEBI:18420"/>
        <label>1</label>
    </ligand>
</feature>
<dbReference type="InterPro" id="IPR040464">
    <property type="entry name" value="InsP(3)kin_ATP-grasp"/>
</dbReference>
<feature type="binding site" evidence="10">
    <location>
        <position position="102"/>
    </location>
    <ligand>
        <name>ATP</name>
        <dbReference type="ChEBI" id="CHEBI:30616"/>
    </ligand>
</feature>
<evidence type="ECO:0000313" key="15">
    <source>
        <dbReference type="Proteomes" id="UP000249390"/>
    </source>
</evidence>
<dbReference type="PANTHER" id="PTHR14217">
    <property type="entry name" value="INOSITOL-TETRAKISPHOSPHATE 1-KINASE"/>
    <property type="match status" value="1"/>
</dbReference>
<dbReference type="PIRSF" id="PIRSF038186">
    <property type="entry name" value="ITPK"/>
    <property type="match status" value="1"/>
</dbReference>
<dbReference type="GO" id="GO:0047325">
    <property type="term" value="F:inositol-3,4,5,6-tetrakisphosphate 1-kinase activity"/>
    <property type="evidence" value="ECO:0007669"/>
    <property type="project" value="UniProtKB-EC"/>
</dbReference>
<dbReference type="InterPro" id="IPR008656">
    <property type="entry name" value="Inositol_tetrakis-P_1-kinase"/>
</dbReference>
<feature type="binding site" evidence="10">
    <location>
        <begin position="185"/>
        <end position="196"/>
    </location>
    <ligand>
        <name>ATP</name>
        <dbReference type="ChEBI" id="CHEBI:30616"/>
    </ligand>
</feature>
<feature type="domain" description="Inositol 1,3,4-trisphosphate 5/6-kinase ATP-grasp" evidence="12">
    <location>
        <begin position="118"/>
        <end position="318"/>
    </location>
</feature>
<feature type="binding site" evidence="11">
    <location>
        <position position="280"/>
    </location>
    <ligand>
        <name>Mg(2+)</name>
        <dbReference type="ChEBI" id="CHEBI:18420"/>
        <label>1</label>
    </ligand>
</feature>
<feature type="binding site" evidence="10">
    <location>
        <position position="164"/>
    </location>
    <ligand>
        <name>1D-myo-inositol 1,3,4-trisphosphate</name>
        <dbReference type="ChEBI" id="CHEBI:58414"/>
    </ligand>
</feature>
<dbReference type="GO" id="GO:0000287">
    <property type="term" value="F:magnesium ion binding"/>
    <property type="evidence" value="ECO:0007669"/>
    <property type="project" value="InterPro"/>
</dbReference>
<feature type="binding site" evidence="10">
    <location>
        <position position="67"/>
    </location>
    <ligand>
        <name>1D-myo-inositol 1,3,4-trisphosphate</name>
        <dbReference type="ChEBI" id="CHEBI:58414"/>
    </ligand>
</feature>
<keyword evidence="8 9" id="KW-0460">Magnesium</keyword>
<feature type="binding site" evidence="11">
    <location>
        <position position="295"/>
    </location>
    <ligand>
        <name>Mg(2+)</name>
        <dbReference type="ChEBI" id="CHEBI:18420"/>
        <label>2</label>
    </ligand>
</feature>
<dbReference type="Proteomes" id="UP000249390">
    <property type="component" value="Unassembled WGS sequence"/>
</dbReference>
<dbReference type="GO" id="GO:0005524">
    <property type="term" value="F:ATP binding"/>
    <property type="evidence" value="ECO:0007669"/>
    <property type="project" value="UniProtKB-KW"/>
</dbReference>
<evidence type="ECO:0000256" key="6">
    <source>
        <dbReference type="ARBA" id="ARBA00022777"/>
    </source>
</evidence>
<evidence type="ECO:0000256" key="4">
    <source>
        <dbReference type="ARBA" id="ARBA00022723"/>
    </source>
</evidence>
<sequence>MSENVVAGERPESLVFRVGYALAPKKVQSFIQPSIVNHARERGIDLVPIDLHKPLVEQGPFDCVIHKMYGEDWRKQLANFSIQNPNAAIIDPLDAVLRLHNRVSMLEVFNELKISNESEEALAIPKQVSVPDRSVSLSGALAREGLMFPVMAKPLIADGTADSHQMFLVFNEEGLNGLKPPIVLQEFVNHGGVLFKVYVAGRHVQCVKRPSLPDISDDNFPASHNLLPFSQISNLTAQDKNAASFAKLMDDETEMPPLSFLTKVASELRQALKLHLFNFDMIRDTRVGNLYLVIDINYFPGYAKMPSYESMLTEFFLDIAHLRKSDELPFQAWGIGSNDHKPA</sequence>
<evidence type="ECO:0000256" key="5">
    <source>
        <dbReference type="ARBA" id="ARBA00022741"/>
    </source>
</evidence>
<dbReference type="Gene3D" id="3.30.470.20">
    <property type="entry name" value="ATP-grasp fold, B domain"/>
    <property type="match status" value="1"/>
</dbReference>
<feature type="domain" description="Inositol-tetrakisphosphate 1-kinase N-terminal" evidence="13">
    <location>
        <begin position="17"/>
        <end position="96"/>
    </location>
</feature>
<feature type="binding site" evidence="10">
    <location>
        <position position="153"/>
    </location>
    <ligand>
        <name>ATP</name>
        <dbReference type="ChEBI" id="CHEBI:30616"/>
    </ligand>
</feature>
<feature type="binding site" evidence="10">
    <location>
        <position position="211"/>
    </location>
    <ligand>
        <name>ATP</name>
        <dbReference type="ChEBI" id="CHEBI:30616"/>
    </ligand>
</feature>
<keyword evidence="3 9" id="KW-0808">Transferase</keyword>
<keyword evidence="6 9" id="KW-0418">Kinase</keyword>
<evidence type="ECO:0000313" key="14">
    <source>
        <dbReference type="EMBL" id="RAL51540.1"/>
    </source>
</evidence>
<name>A0A328E209_9ASTE</name>
<dbReference type="EC" id="2.7.1.134" evidence="9"/>
<comment type="similarity">
    <text evidence="1 9">Belongs to the ITPK1 family.</text>
</comment>
<dbReference type="GO" id="GO:0052725">
    <property type="term" value="F:inositol-1,3,4-trisphosphate 6-kinase activity"/>
    <property type="evidence" value="ECO:0007669"/>
    <property type="project" value="InterPro"/>
</dbReference>
<evidence type="ECO:0000256" key="11">
    <source>
        <dbReference type="PIRSR" id="PIRSR038186-2"/>
    </source>
</evidence>
<feature type="binding site" evidence="10">
    <location>
        <position position="196"/>
    </location>
    <ligand>
        <name>1D-myo-inositol 1,3,4-trisphosphate</name>
        <dbReference type="ChEBI" id="CHEBI:58414"/>
    </ligand>
</feature>
<dbReference type="Pfam" id="PF05770">
    <property type="entry name" value="Ins134_P3_kin"/>
    <property type="match status" value="1"/>
</dbReference>
<dbReference type="GO" id="GO:0052726">
    <property type="term" value="F:inositol-1,3,4-trisphosphate 5-kinase activity"/>
    <property type="evidence" value="ECO:0007669"/>
    <property type="project" value="InterPro"/>
</dbReference>
<keyword evidence="4 9" id="KW-0479">Metal-binding</keyword>
<comment type="catalytic activity">
    <reaction evidence="9">
        <text>1D-myo-inositol 3,4,5,6-tetrakisphosphate + ATP = 1D-myo-inositol 1,3,4,5,6-pentakisphosphate + ADP + H(+)</text>
        <dbReference type="Rhea" id="RHEA:12452"/>
        <dbReference type="ChEBI" id="CHEBI:15378"/>
        <dbReference type="ChEBI" id="CHEBI:30616"/>
        <dbReference type="ChEBI" id="CHEBI:57539"/>
        <dbReference type="ChEBI" id="CHEBI:57733"/>
        <dbReference type="ChEBI" id="CHEBI:456216"/>
        <dbReference type="EC" id="2.7.1.134"/>
    </reaction>
</comment>
<dbReference type="PANTHER" id="PTHR14217:SF20">
    <property type="entry name" value="INOSITOL-TETRAKISPHOSPHATE 1-KINASE"/>
    <property type="match status" value="1"/>
</dbReference>
<evidence type="ECO:0000256" key="9">
    <source>
        <dbReference type="PIRNR" id="PIRNR038186"/>
    </source>
</evidence>
<evidence type="ECO:0000256" key="10">
    <source>
        <dbReference type="PIRSR" id="PIRSR038186-1"/>
    </source>
</evidence>
<dbReference type="EMBL" id="NQVE01000050">
    <property type="protein sequence ID" value="RAL51540.1"/>
    <property type="molecule type" value="Genomic_DNA"/>
</dbReference>
<keyword evidence="7 9" id="KW-0067">ATP-binding</keyword>
<comment type="subunit">
    <text evidence="2 9">Monomer.</text>
</comment>
<evidence type="ECO:0000256" key="1">
    <source>
        <dbReference type="ARBA" id="ARBA00009601"/>
    </source>
</evidence>
<evidence type="ECO:0000256" key="7">
    <source>
        <dbReference type="ARBA" id="ARBA00022840"/>
    </source>
</evidence>
<comment type="cofactor">
    <cofactor evidence="9 11">
        <name>Mg(2+)</name>
        <dbReference type="ChEBI" id="CHEBI:18420"/>
    </cofactor>
    <text evidence="9 11">Binds 2 magnesium ions per subunit.</text>
</comment>
<evidence type="ECO:0000256" key="2">
    <source>
        <dbReference type="ARBA" id="ARBA00011245"/>
    </source>
</evidence>
<dbReference type="SUPFAM" id="SSF56059">
    <property type="entry name" value="Glutathione synthetase ATP-binding domain-like"/>
    <property type="match status" value="1"/>
</dbReference>
<dbReference type="InterPro" id="IPR041429">
    <property type="entry name" value="ITPK1_N"/>
</dbReference>
<evidence type="ECO:0000256" key="8">
    <source>
        <dbReference type="ARBA" id="ARBA00022842"/>
    </source>
</evidence>
<evidence type="ECO:0000259" key="13">
    <source>
        <dbReference type="Pfam" id="PF17927"/>
    </source>
</evidence>
<keyword evidence="5 9" id="KW-0547">Nucleotide-binding</keyword>
<feature type="binding site" evidence="10">
    <location>
        <position position="26"/>
    </location>
    <ligand>
        <name>1D-myo-inositol 1,3,4-trisphosphate</name>
        <dbReference type="ChEBI" id="CHEBI:58414"/>
    </ligand>
</feature>
<feature type="binding site" evidence="10">
    <location>
        <position position="297"/>
    </location>
    <ligand>
        <name>1D-myo-inositol 1,3,4-trisphosphate</name>
        <dbReference type="ChEBI" id="CHEBI:58414"/>
    </ligand>
</feature>
<evidence type="ECO:0000259" key="12">
    <source>
        <dbReference type="Pfam" id="PF05770"/>
    </source>
</evidence>
<protein>
    <recommendedName>
        <fullName evidence="9">Inositol-tetrakisphosphate 1-kinase</fullName>
        <ecNumber evidence="9">2.7.1.134</ecNumber>
    </recommendedName>
</protein>
<evidence type="ECO:0000256" key="3">
    <source>
        <dbReference type="ARBA" id="ARBA00022679"/>
    </source>
</evidence>
<feature type="binding site" evidence="11">
    <location>
        <position position="297"/>
    </location>
    <ligand>
        <name>Mg(2+)</name>
        <dbReference type="ChEBI" id="CHEBI:18420"/>
        <label>2</label>
    </ligand>
</feature>
<feature type="binding site" evidence="10">
    <location>
        <position position="301"/>
    </location>
    <ligand>
        <name>1D-myo-inositol 1,3,4-trisphosphate</name>
        <dbReference type="ChEBI" id="CHEBI:58414"/>
    </ligand>
</feature>
<reference evidence="14 15" key="1">
    <citation type="submission" date="2018-06" db="EMBL/GenBank/DDBJ databases">
        <title>The Genome of Cuscuta australis (Dodder) Provides Insight into the Evolution of Plant Parasitism.</title>
        <authorList>
            <person name="Liu H."/>
        </authorList>
    </citation>
    <scope>NUCLEOTIDE SEQUENCE [LARGE SCALE GENOMIC DNA]</scope>
    <source>
        <strain evidence="15">cv. Yunnan</strain>
        <tissue evidence="14">Vines</tissue>
    </source>
</reference>
<keyword evidence="15" id="KW-1185">Reference proteome</keyword>
<accession>A0A328E209</accession>
<dbReference type="AlphaFoldDB" id="A0A328E209"/>
<proteinExistence type="inferred from homology"/>
<dbReference type="GO" id="GO:0005737">
    <property type="term" value="C:cytoplasm"/>
    <property type="evidence" value="ECO:0007669"/>
    <property type="project" value="TreeGrafter"/>
</dbReference>
<organism evidence="14 15">
    <name type="scientific">Cuscuta australis</name>
    <dbReference type="NCBI Taxonomy" id="267555"/>
    <lineage>
        <taxon>Eukaryota</taxon>
        <taxon>Viridiplantae</taxon>
        <taxon>Streptophyta</taxon>
        <taxon>Embryophyta</taxon>
        <taxon>Tracheophyta</taxon>
        <taxon>Spermatophyta</taxon>
        <taxon>Magnoliopsida</taxon>
        <taxon>eudicotyledons</taxon>
        <taxon>Gunneridae</taxon>
        <taxon>Pentapetalae</taxon>
        <taxon>asterids</taxon>
        <taxon>lamiids</taxon>
        <taxon>Solanales</taxon>
        <taxon>Convolvulaceae</taxon>
        <taxon>Cuscuteae</taxon>
        <taxon>Cuscuta</taxon>
        <taxon>Cuscuta subgen. Grammica</taxon>
        <taxon>Cuscuta sect. Cleistogrammica</taxon>
    </lineage>
</organism>
<gene>
    <name evidence="14" type="ORF">DM860_011042</name>
</gene>